<dbReference type="AlphaFoldDB" id="A0A9J6CJW2"/>
<comment type="subunit">
    <text evidence="6">Interacts with the iron-sulfur protein subunit within the SDH catalytic dimer.</text>
</comment>
<dbReference type="PANTHER" id="PTHR13137:SF6">
    <property type="entry name" value="SUCCINATE DEHYDROGENASE ASSEMBLY FACTOR 3, MITOCHONDRIAL"/>
    <property type="match status" value="1"/>
</dbReference>
<protein>
    <recommendedName>
        <fullName evidence="6">Succinate dehydrogenase assembly factor 3</fullName>
        <shortName evidence="6">SDH assembly factor 3</shortName>
        <shortName evidence="6">SDHAF3</shortName>
    </recommendedName>
</protein>
<evidence type="ECO:0000256" key="3">
    <source>
        <dbReference type="ARBA" id="ARBA00022946"/>
    </source>
</evidence>
<evidence type="ECO:0000256" key="6">
    <source>
        <dbReference type="RuleBase" id="RU368039"/>
    </source>
</evidence>
<dbReference type="InterPro" id="IPR008381">
    <property type="entry name" value="SDHAF3/Sdh7"/>
</dbReference>
<organism evidence="7 8">
    <name type="scientific">Polypedilum vanderplanki</name>
    <name type="common">Sleeping chironomid midge</name>
    <dbReference type="NCBI Taxonomy" id="319348"/>
    <lineage>
        <taxon>Eukaryota</taxon>
        <taxon>Metazoa</taxon>
        <taxon>Ecdysozoa</taxon>
        <taxon>Arthropoda</taxon>
        <taxon>Hexapoda</taxon>
        <taxon>Insecta</taxon>
        <taxon>Pterygota</taxon>
        <taxon>Neoptera</taxon>
        <taxon>Endopterygota</taxon>
        <taxon>Diptera</taxon>
        <taxon>Nematocera</taxon>
        <taxon>Chironomoidea</taxon>
        <taxon>Chironomidae</taxon>
        <taxon>Chironominae</taxon>
        <taxon>Polypedilum</taxon>
        <taxon>Polypedilum</taxon>
    </lineage>
</organism>
<gene>
    <name evidence="7" type="ORF">PVAND_011617</name>
</gene>
<sequence>MNHSQKVKILYKSILKLHKGLPKELQLMGNEYVRDEFKRHSKLNIEKDQKIITTFMWEWTDYAITLAKQLGIKGIQREERLGKNLDESQLSYLNDEQSVQLYELYLASKGGIDCEEKQKS</sequence>
<evidence type="ECO:0000313" key="8">
    <source>
        <dbReference type="Proteomes" id="UP001107558"/>
    </source>
</evidence>
<dbReference type="Proteomes" id="UP001107558">
    <property type="component" value="Chromosome 1"/>
</dbReference>
<reference evidence="7" key="1">
    <citation type="submission" date="2021-03" db="EMBL/GenBank/DDBJ databases">
        <title>Chromosome level genome of the anhydrobiotic midge Polypedilum vanderplanki.</title>
        <authorList>
            <person name="Yoshida Y."/>
            <person name="Kikawada T."/>
            <person name="Gusev O."/>
        </authorList>
    </citation>
    <scope>NUCLEOTIDE SEQUENCE</scope>
    <source>
        <strain evidence="7">NIAS01</strain>
        <tissue evidence="7">Whole body or cell culture</tissue>
    </source>
</reference>
<comment type="caution">
    <text evidence="7">The sequence shown here is derived from an EMBL/GenBank/DDBJ whole genome shotgun (WGS) entry which is preliminary data.</text>
</comment>
<evidence type="ECO:0000256" key="2">
    <source>
        <dbReference type="ARBA" id="ARBA00006020"/>
    </source>
</evidence>
<comment type="subcellular location">
    <subcellularLocation>
        <location evidence="1 6">Mitochondrion matrix</location>
    </subcellularLocation>
</comment>
<keyword evidence="3" id="KW-0809">Transit peptide</keyword>
<keyword evidence="5 6" id="KW-0143">Chaperone</keyword>
<dbReference type="PANTHER" id="PTHR13137">
    <property type="entry name" value="DC11 ACN9 HOMOLOG"/>
    <property type="match status" value="1"/>
</dbReference>
<dbReference type="GO" id="GO:0006105">
    <property type="term" value="P:succinate metabolic process"/>
    <property type="evidence" value="ECO:0007669"/>
    <property type="project" value="TreeGrafter"/>
</dbReference>
<dbReference type="GO" id="GO:0005758">
    <property type="term" value="C:mitochondrial intermembrane space"/>
    <property type="evidence" value="ECO:0007669"/>
    <property type="project" value="TreeGrafter"/>
</dbReference>
<dbReference type="GO" id="GO:0005759">
    <property type="term" value="C:mitochondrial matrix"/>
    <property type="evidence" value="ECO:0007669"/>
    <property type="project" value="UniProtKB-SubCell"/>
</dbReference>
<accession>A0A9J6CJW2</accession>
<name>A0A9J6CJW2_POLVA</name>
<dbReference type="Pfam" id="PF13233">
    <property type="entry name" value="Complex1_LYR_2"/>
    <property type="match status" value="1"/>
</dbReference>
<comment type="function">
    <text evidence="6">Plays an essential role in the assembly of succinate dehydrogenase (SDH), an enzyme complex (also referred to as respiratory complex II) that is a component of both the tricarboxylic acid (TCA) cycle and the mitochondrial electron transport chain, and which couples the oxidation of succinate to fumarate with the reduction of ubiquinone (coenzyme Q) to ubiquinol. Promotes maturation of the iron-sulfur protein subunit of the SDH catalytic dimer, protecting it from the deleterious effects of oxidants. May act together with SDHAF1.</text>
</comment>
<evidence type="ECO:0000256" key="4">
    <source>
        <dbReference type="ARBA" id="ARBA00023128"/>
    </source>
</evidence>
<comment type="similarity">
    <text evidence="2 6">Belongs to the complex I LYR family. SDHAF3 subfamily.</text>
</comment>
<evidence type="ECO:0000313" key="7">
    <source>
        <dbReference type="EMBL" id="KAG5682253.1"/>
    </source>
</evidence>
<dbReference type="OrthoDB" id="278329at2759"/>
<evidence type="ECO:0000256" key="1">
    <source>
        <dbReference type="ARBA" id="ARBA00004305"/>
    </source>
</evidence>
<evidence type="ECO:0000256" key="5">
    <source>
        <dbReference type="ARBA" id="ARBA00023186"/>
    </source>
</evidence>
<proteinExistence type="inferred from homology"/>
<keyword evidence="8" id="KW-1185">Reference proteome</keyword>
<dbReference type="CDD" id="cd20270">
    <property type="entry name" value="Complex1_LYR_SDHAF3_LYRM10"/>
    <property type="match status" value="1"/>
</dbReference>
<dbReference type="GO" id="GO:0034553">
    <property type="term" value="P:mitochondrial respiratory chain complex II assembly"/>
    <property type="evidence" value="ECO:0007669"/>
    <property type="project" value="UniProtKB-UniRule"/>
</dbReference>
<dbReference type="EMBL" id="JADBJN010000001">
    <property type="protein sequence ID" value="KAG5682253.1"/>
    <property type="molecule type" value="Genomic_DNA"/>
</dbReference>
<keyword evidence="4 6" id="KW-0496">Mitochondrion</keyword>